<dbReference type="OrthoDB" id="5920040at2759"/>
<dbReference type="PANTHER" id="PTHR47331">
    <property type="entry name" value="PHD-TYPE DOMAIN-CONTAINING PROTEIN"/>
    <property type="match status" value="1"/>
</dbReference>
<dbReference type="AlphaFoldDB" id="A0A1W4WI56"/>
<dbReference type="Proteomes" id="UP000192223">
    <property type="component" value="Unplaced"/>
</dbReference>
<proteinExistence type="predicted"/>
<evidence type="ECO:0000313" key="1">
    <source>
        <dbReference type="Proteomes" id="UP000192223"/>
    </source>
</evidence>
<dbReference type="RefSeq" id="XP_018323619.1">
    <property type="nucleotide sequence ID" value="XM_018468117.1"/>
</dbReference>
<keyword evidence="1" id="KW-1185">Reference proteome</keyword>
<dbReference type="PANTHER" id="PTHR47331:SF5">
    <property type="entry name" value="RIBONUCLEASE H"/>
    <property type="match status" value="1"/>
</dbReference>
<dbReference type="KEGG" id="apln:108735897"/>
<dbReference type="InParanoid" id="A0A1W4WI56"/>
<gene>
    <name evidence="2" type="primary">LOC108735897</name>
</gene>
<reference evidence="2" key="1">
    <citation type="submission" date="2025-08" db="UniProtKB">
        <authorList>
            <consortium name="RefSeq"/>
        </authorList>
    </citation>
    <scope>IDENTIFICATION</scope>
    <source>
        <tissue evidence="2">Entire body</tissue>
    </source>
</reference>
<organism evidence="1 2">
    <name type="scientific">Agrilus planipennis</name>
    <name type="common">Emerald ash borer</name>
    <name type="synonym">Agrilus marcopoli</name>
    <dbReference type="NCBI Taxonomy" id="224129"/>
    <lineage>
        <taxon>Eukaryota</taxon>
        <taxon>Metazoa</taxon>
        <taxon>Ecdysozoa</taxon>
        <taxon>Arthropoda</taxon>
        <taxon>Hexapoda</taxon>
        <taxon>Insecta</taxon>
        <taxon>Pterygota</taxon>
        <taxon>Neoptera</taxon>
        <taxon>Endopterygota</taxon>
        <taxon>Coleoptera</taxon>
        <taxon>Polyphaga</taxon>
        <taxon>Elateriformia</taxon>
        <taxon>Buprestoidea</taxon>
        <taxon>Buprestidae</taxon>
        <taxon>Agrilinae</taxon>
        <taxon>Agrilus</taxon>
    </lineage>
</organism>
<sequence>MPITCITERVTSNLPIVSFNTENLSIPSDICLANPDFNKSRPVDLLLGAEVFWDLLCDDRRRLSNPSLFLTKTLLGWVVGGASYNLESSGRSGNRVANLAIKDESDELQRVMEKFWIQEEIPESKKKWFKEEIECEEQFRNTYMRDPSEGRFVVKLPFKKGNVELRDSSGVALRRFLSLERRFKRDRKLKDLYAMQELIQSNIVERAPEGEVAHNTTYYLPHSGIVKEARQKVKIRIVYDGWAKSTNRLSLNDNLMTGPNLQTELFSLLIRFKMHQIAFSFDLEKMFLQAKINPEDTNYQRFFW</sequence>
<evidence type="ECO:0000313" key="2">
    <source>
        <dbReference type="RefSeq" id="XP_018323619.1"/>
    </source>
</evidence>
<protein>
    <submittedName>
        <fullName evidence="2">Uncharacterized protein LOC108735897</fullName>
    </submittedName>
</protein>
<dbReference type="GeneID" id="108735897"/>
<accession>A0A1W4WI56</accession>
<name>A0A1W4WI56_AGRPL</name>
<dbReference type="STRING" id="224129.A0A1W4WI56"/>